<gene>
    <name evidence="24" type="ORF">J1N35_032017</name>
</gene>
<dbReference type="InterPro" id="IPR019794">
    <property type="entry name" value="Peroxidases_AS"/>
</dbReference>
<feature type="binding site" evidence="19">
    <location>
        <position position="102"/>
    </location>
    <ligand>
        <name>Ca(2+)</name>
        <dbReference type="ChEBI" id="CHEBI:29108"/>
        <label>1</label>
    </ligand>
</feature>
<feature type="binding site" description="axial binding residue" evidence="19">
    <location>
        <position position="213"/>
    </location>
    <ligand>
        <name>heme b</name>
        <dbReference type="ChEBI" id="CHEBI:60344"/>
    </ligand>
    <ligandPart>
        <name>Fe</name>
        <dbReference type="ChEBI" id="CHEBI:18248"/>
    </ligandPart>
</feature>
<organism evidence="24 25">
    <name type="scientific">Gossypium stocksii</name>
    <dbReference type="NCBI Taxonomy" id="47602"/>
    <lineage>
        <taxon>Eukaryota</taxon>
        <taxon>Viridiplantae</taxon>
        <taxon>Streptophyta</taxon>
        <taxon>Embryophyta</taxon>
        <taxon>Tracheophyta</taxon>
        <taxon>Spermatophyta</taxon>
        <taxon>Magnoliopsida</taxon>
        <taxon>eudicotyledons</taxon>
        <taxon>Gunneridae</taxon>
        <taxon>Pentapetalae</taxon>
        <taxon>rosids</taxon>
        <taxon>malvids</taxon>
        <taxon>Malvales</taxon>
        <taxon>Malvaceae</taxon>
        <taxon>Malvoideae</taxon>
        <taxon>Gossypium</taxon>
    </lineage>
</organism>
<feature type="disulfide bond" evidence="21">
    <location>
        <begin position="143"/>
        <end position="343"/>
    </location>
</feature>
<dbReference type="PRINTS" id="PR00458">
    <property type="entry name" value="PEROXIDASE"/>
</dbReference>
<evidence type="ECO:0000256" key="15">
    <source>
        <dbReference type="ARBA" id="ARBA00023180"/>
    </source>
</evidence>
<feature type="binding site" evidence="19">
    <location>
        <position position="98"/>
    </location>
    <ligand>
        <name>Ca(2+)</name>
        <dbReference type="ChEBI" id="CHEBI:29108"/>
        <label>1</label>
    </ligand>
</feature>
<dbReference type="InterPro" id="IPR019793">
    <property type="entry name" value="Peroxidases_heam-ligand_BS"/>
</dbReference>
<dbReference type="SUPFAM" id="SSF48113">
    <property type="entry name" value="Heme-dependent peroxidases"/>
    <property type="match status" value="1"/>
</dbReference>
<keyword evidence="11 19" id="KW-0106">Calcium</keyword>
<evidence type="ECO:0000256" key="1">
    <source>
        <dbReference type="ARBA" id="ARBA00000189"/>
    </source>
</evidence>
<evidence type="ECO:0000256" key="2">
    <source>
        <dbReference type="ARBA" id="ARBA00002322"/>
    </source>
</evidence>
<evidence type="ECO:0000313" key="24">
    <source>
        <dbReference type="EMBL" id="KAH1067030.1"/>
    </source>
</evidence>
<dbReference type="Proteomes" id="UP000828251">
    <property type="component" value="Unassembled WGS sequence"/>
</dbReference>
<dbReference type="InterPro" id="IPR000823">
    <property type="entry name" value="Peroxidase_pln"/>
</dbReference>
<keyword evidence="8 22" id="KW-0349">Heme</keyword>
<dbReference type="AlphaFoldDB" id="A0A9D3ZVV2"/>
<feature type="disulfide bond" evidence="21">
    <location>
        <begin position="94"/>
        <end position="99"/>
    </location>
</feature>
<dbReference type="PANTHER" id="PTHR31517:SF59">
    <property type="entry name" value="PEROXIDASE"/>
    <property type="match status" value="1"/>
</dbReference>
<feature type="binding site" evidence="19">
    <location>
        <position position="100"/>
    </location>
    <ligand>
        <name>Ca(2+)</name>
        <dbReference type="ChEBI" id="CHEBI:29108"/>
        <label>1</label>
    </ligand>
</feature>
<keyword evidence="16 22" id="KW-0376">Hydrogen peroxide</keyword>
<evidence type="ECO:0000256" key="22">
    <source>
        <dbReference type="RuleBase" id="RU362060"/>
    </source>
</evidence>
<dbReference type="Gene3D" id="1.10.520.10">
    <property type="match status" value="1"/>
</dbReference>
<feature type="binding site" evidence="19">
    <location>
        <position position="214"/>
    </location>
    <ligand>
        <name>Ca(2+)</name>
        <dbReference type="ChEBI" id="CHEBI:29108"/>
        <label>2</label>
    </ligand>
</feature>
<comment type="cofactor">
    <cofactor evidence="19 22">
        <name>Ca(2+)</name>
        <dbReference type="ChEBI" id="CHEBI:29108"/>
    </cofactor>
    <text evidence="19 22">Binds 2 calcium ions per subunit.</text>
</comment>
<reference evidence="24 25" key="1">
    <citation type="journal article" date="2021" name="Plant Biotechnol. J.">
        <title>Multi-omics assisted identification of the key and species-specific regulatory components of drought-tolerant mechanisms in Gossypium stocksii.</title>
        <authorList>
            <person name="Yu D."/>
            <person name="Ke L."/>
            <person name="Zhang D."/>
            <person name="Wu Y."/>
            <person name="Sun Y."/>
            <person name="Mei J."/>
            <person name="Sun J."/>
            <person name="Sun Y."/>
        </authorList>
    </citation>
    <scope>NUCLEOTIDE SEQUENCE [LARGE SCALE GENOMIC DNA]</scope>
    <source>
        <strain evidence="25">cv. E1</strain>
        <tissue evidence="24">Leaf</tissue>
    </source>
</reference>
<evidence type="ECO:0000256" key="19">
    <source>
        <dbReference type="PIRSR" id="PIRSR600823-3"/>
    </source>
</evidence>
<evidence type="ECO:0000256" key="13">
    <source>
        <dbReference type="ARBA" id="ARBA00023004"/>
    </source>
</evidence>
<dbReference type="GO" id="GO:0046872">
    <property type="term" value="F:metal ion binding"/>
    <property type="evidence" value="ECO:0007669"/>
    <property type="project" value="UniProtKB-UniRule"/>
</dbReference>
<dbReference type="FunFam" id="1.10.420.10:FF:000007">
    <property type="entry name" value="Peroxidase"/>
    <property type="match status" value="1"/>
</dbReference>
<evidence type="ECO:0000256" key="21">
    <source>
        <dbReference type="PIRSR" id="PIRSR600823-5"/>
    </source>
</evidence>
<dbReference type="GO" id="GO:0042744">
    <property type="term" value="P:hydrogen peroxide catabolic process"/>
    <property type="evidence" value="ECO:0007669"/>
    <property type="project" value="UniProtKB-KW"/>
</dbReference>
<feature type="disulfide bond" evidence="21">
    <location>
        <begin position="59"/>
        <end position="137"/>
    </location>
</feature>
<evidence type="ECO:0000256" key="17">
    <source>
        <dbReference type="PIRSR" id="PIRSR600823-1"/>
    </source>
</evidence>
<dbReference type="Pfam" id="PF00141">
    <property type="entry name" value="peroxidase"/>
    <property type="match status" value="1"/>
</dbReference>
<evidence type="ECO:0000256" key="3">
    <source>
        <dbReference type="ARBA" id="ARBA00004613"/>
    </source>
</evidence>
<feature type="domain" description="Plant heme peroxidase family profile" evidence="23">
    <location>
        <begin position="49"/>
        <end position="347"/>
    </location>
</feature>
<feature type="disulfide bond" evidence="21">
    <location>
        <begin position="220"/>
        <end position="252"/>
    </location>
</feature>
<dbReference type="CDD" id="cd00693">
    <property type="entry name" value="secretory_peroxidase"/>
    <property type="match status" value="1"/>
</dbReference>
<feature type="binding site" evidence="19">
    <location>
        <position position="111"/>
    </location>
    <ligand>
        <name>Ca(2+)</name>
        <dbReference type="ChEBI" id="CHEBI:29108"/>
        <label>1</label>
    </ligand>
</feature>
<feature type="site" description="Transition state stabilizer" evidence="20">
    <location>
        <position position="88"/>
    </location>
</feature>
<keyword evidence="9 19" id="KW-0479">Metal-binding</keyword>
<keyword evidence="25" id="KW-1185">Reference proteome</keyword>
<evidence type="ECO:0000256" key="11">
    <source>
        <dbReference type="ARBA" id="ARBA00022837"/>
    </source>
</evidence>
<dbReference type="PROSITE" id="PS00435">
    <property type="entry name" value="PEROXIDASE_1"/>
    <property type="match status" value="1"/>
</dbReference>
<sequence length="356" mass="38483">MDIFISSAFGNSQKKKEKKMKISAAVVAAAFSLAFSFILVNFTGQCDAALQQGFYKGKCNSLDVEAIVASVVKRRVNDKPRVAAGLIRLFFHDCFVNGCDASILLDGDSSEKTAPPNLSVSGYDVIDEAKGLLEEACAGVVSCADIIAIAARDAVQLSEGGRYEVQTGRRDGFVSLASNVDLPSPRFSVSQSADAFAKKGIGLTEMVLLLGGHTIGFTNCSLFQDRLYDFNNTGKPDPTMDPLLVMKLRLICPRNSPADRIPVSLDQNLRSTFIVDNSFYKQIRLGRGILQIDQALALDPLTNNTVASLANGNDFLARFGQAMVKLGAVDVLTDSQGEIRESCHFKNKPRSTFLFG</sequence>
<evidence type="ECO:0000256" key="20">
    <source>
        <dbReference type="PIRSR" id="PIRSR600823-4"/>
    </source>
</evidence>
<dbReference type="InterPro" id="IPR002016">
    <property type="entry name" value="Haem_peroxidase"/>
</dbReference>
<feature type="binding site" evidence="19">
    <location>
        <position position="276"/>
    </location>
    <ligand>
        <name>Ca(2+)</name>
        <dbReference type="ChEBI" id="CHEBI:29108"/>
        <label>2</label>
    </ligand>
</feature>
<evidence type="ECO:0000256" key="9">
    <source>
        <dbReference type="ARBA" id="ARBA00022723"/>
    </source>
</evidence>
<evidence type="ECO:0000256" key="18">
    <source>
        <dbReference type="PIRSR" id="PIRSR600823-2"/>
    </source>
</evidence>
<dbReference type="GO" id="GO:0006979">
    <property type="term" value="P:response to oxidative stress"/>
    <property type="evidence" value="ECO:0007669"/>
    <property type="project" value="UniProtKB-UniRule"/>
</dbReference>
<keyword evidence="12 22" id="KW-0560">Oxidoreductase</keyword>
<evidence type="ECO:0000256" key="12">
    <source>
        <dbReference type="ARBA" id="ARBA00023002"/>
    </source>
</evidence>
<feature type="binding site" evidence="18">
    <location>
        <position position="183"/>
    </location>
    <ligand>
        <name>substrate</name>
    </ligand>
</feature>
<dbReference type="InterPro" id="IPR033905">
    <property type="entry name" value="Secretory_peroxidase"/>
</dbReference>
<dbReference type="FunFam" id="1.10.520.10:FF:000006">
    <property type="entry name" value="Peroxidase"/>
    <property type="match status" value="1"/>
</dbReference>
<feature type="binding site" evidence="19">
    <location>
        <position position="93"/>
    </location>
    <ligand>
        <name>Ca(2+)</name>
        <dbReference type="ChEBI" id="CHEBI:29108"/>
        <label>1</label>
    </ligand>
</feature>
<keyword evidence="6 22" id="KW-0964">Secreted</keyword>
<comment type="caution">
    <text evidence="24">The sequence shown here is derived from an EMBL/GenBank/DDBJ whole genome shotgun (WGS) entry which is preliminary data.</text>
</comment>
<dbReference type="PROSITE" id="PS50873">
    <property type="entry name" value="PEROXIDASE_4"/>
    <property type="match status" value="1"/>
</dbReference>
<dbReference type="InterPro" id="IPR010255">
    <property type="entry name" value="Haem_peroxidase_sf"/>
</dbReference>
<dbReference type="Gene3D" id="1.10.420.10">
    <property type="entry name" value="Peroxidase, domain 2"/>
    <property type="match status" value="1"/>
</dbReference>
<keyword evidence="15" id="KW-0325">Glycoprotein</keyword>
<evidence type="ECO:0000256" key="5">
    <source>
        <dbReference type="ARBA" id="ARBA00012313"/>
    </source>
</evidence>
<comment type="subcellular location">
    <subcellularLocation>
        <location evidence="3 22">Secreted</location>
    </subcellularLocation>
</comment>
<evidence type="ECO:0000313" key="25">
    <source>
        <dbReference type="Proteomes" id="UP000828251"/>
    </source>
</evidence>
<dbReference type="GO" id="GO:0140825">
    <property type="term" value="F:lactoperoxidase activity"/>
    <property type="evidence" value="ECO:0007669"/>
    <property type="project" value="UniProtKB-EC"/>
</dbReference>
<accession>A0A9D3ZVV2</accession>
<keyword evidence="13 19" id="KW-0408">Iron</keyword>
<evidence type="ECO:0000259" key="23">
    <source>
        <dbReference type="PROSITE" id="PS50873"/>
    </source>
</evidence>
<dbReference type="GO" id="GO:0005576">
    <property type="term" value="C:extracellular region"/>
    <property type="evidence" value="ECO:0007669"/>
    <property type="project" value="UniProtKB-SubCell"/>
</dbReference>
<dbReference type="PRINTS" id="PR00461">
    <property type="entry name" value="PLPEROXIDASE"/>
</dbReference>
<dbReference type="PANTHER" id="PTHR31517">
    <property type="match status" value="1"/>
</dbReference>
<evidence type="ECO:0000256" key="14">
    <source>
        <dbReference type="ARBA" id="ARBA00023157"/>
    </source>
</evidence>
<keyword evidence="7 22" id="KW-0575">Peroxidase</keyword>
<feature type="binding site" evidence="19">
    <location>
        <position position="96"/>
    </location>
    <ligand>
        <name>Ca(2+)</name>
        <dbReference type="ChEBI" id="CHEBI:29108"/>
        <label>1</label>
    </ligand>
</feature>
<evidence type="ECO:0000256" key="7">
    <source>
        <dbReference type="ARBA" id="ARBA00022559"/>
    </source>
</evidence>
<protein>
    <recommendedName>
        <fullName evidence="5 22">Peroxidase</fullName>
        <ecNumber evidence="5 22">1.11.1.7</ecNumber>
    </recommendedName>
</protein>
<comment type="similarity">
    <text evidence="4">Belongs to the peroxidase family. Ascorbate peroxidase subfamily.</text>
</comment>
<dbReference type="PROSITE" id="PS00436">
    <property type="entry name" value="PEROXIDASE_2"/>
    <property type="match status" value="1"/>
</dbReference>
<evidence type="ECO:0000256" key="16">
    <source>
        <dbReference type="ARBA" id="ARBA00023324"/>
    </source>
</evidence>
<evidence type="ECO:0000256" key="10">
    <source>
        <dbReference type="ARBA" id="ARBA00022729"/>
    </source>
</evidence>
<dbReference type="OrthoDB" id="2113341at2759"/>
<dbReference type="GO" id="GO:0020037">
    <property type="term" value="F:heme binding"/>
    <property type="evidence" value="ECO:0007669"/>
    <property type="project" value="UniProtKB-UniRule"/>
</dbReference>
<comment type="similarity">
    <text evidence="22">Belongs to the peroxidase family. Classical plant (class III) peroxidase subfamily.</text>
</comment>
<proteinExistence type="inferred from homology"/>
<dbReference type="EMBL" id="JAIQCV010000009">
    <property type="protein sequence ID" value="KAH1067030.1"/>
    <property type="molecule type" value="Genomic_DNA"/>
</dbReference>
<evidence type="ECO:0000256" key="4">
    <source>
        <dbReference type="ARBA" id="ARBA00006873"/>
    </source>
</evidence>
<dbReference type="EC" id="1.11.1.7" evidence="5 22"/>
<feature type="binding site" evidence="19">
    <location>
        <position position="266"/>
    </location>
    <ligand>
        <name>Ca(2+)</name>
        <dbReference type="ChEBI" id="CHEBI:29108"/>
        <label>2</label>
    </ligand>
</feature>
<comment type="catalytic activity">
    <reaction evidence="1 22">
        <text>2 a phenolic donor + H2O2 = 2 a phenolic radical donor + 2 H2O</text>
        <dbReference type="Rhea" id="RHEA:56136"/>
        <dbReference type="ChEBI" id="CHEBI:15377"/>
        <dbReference type="ChEBI" id="CHEBI:16240"/>
        <dbReference type="ChEBI" id="CHEBI:139520"/>
        <dbReference type="ChEBI" id="CHEBI:139521"/>
        <dbReference type="EC" id="1.11.1.7"/>
    </reaction>
</comment>
<feature type="active site" description="Proton acceptor" evidence="17">
    <location>
        <position position="92"/>
    </location>
</feature>
<comment type="function">
    <text evidence="2">Removal of H(2)O(2), oxidation of toxic reductants, biosynthesis and degradation of lignin, suberization, auxin catabolism, response to environmental stresses such as wounding, pathogen attack and oxidative stress. These functions might be dependent on each isozyme/isoform in each plant tissue.</text>
</comment>
<keyword evidence="10" id="KW-0732">Signal</keyword>
<name>A0A9D3ZVV2_9ROSI</name>
<evidence type="ECO:0000256" key="8">
    <source>
        <dbReference type="ARBA" id="ARBA00022617"/>
    </source>
</evidence>
<keyword evidence="14 21" id="KW-1015">Disulfide bond</keyword>
<evidence type="ECO:0000256" key="6">
    <source>
        <dbReference type="ARBA" id="ARBA00022525"/>
    </source>
</evidence>
<comment type="cofactor">
    <cofactor evidence="19 22">
        <name>heme b</name>
        <dbReference type="ChEBI" id="CHEBI:60344"/>
    </cofactor>
    <text evidence="19 22">Binds 1 heme b (iron(II)-protoporphyrin IX) group per subunit.</text>
</comment>